<evidence type="ECO:0000313" key="5">
    <source>
        <dbReference type="RefSeq" id="XP_014680453.1"/>
    </source>
</evidence>
<dbReference type="RefSeq" id="XP_014680453.1">
    <property type="nucleotide sequence ID" value="XM_014824967.1"/>
</dbReference>
<reference evidence="5" key="1">
    <citation type="submission" date="2025-08" db="UniProtKB">
        <authorList>
            <consortium name="RefSeq"/>
        </authorList>
    </citation>
    <scope>IDENTIFICATION</scope>
</reference>
<dbReference type="SMART" id="SM00060">
    <property type="entry name" value="FN3"/>
    <property type="match status" value="2"/>
</dbReference>
<dbReference type="InterPro" id="IPR050964">
    <property type="entry name" value="Striated_Muscle_Regulatory"/>
</dbReference>
<dbReference type="SUPFAM" id="SSF49265">
    <property type="entry name" value="Fibronectin type III"/>
    <property type="match status" value="1"/>
</dbReference>
<dbReference type="PANTHER" id="PTHR13817:SF151">
    <property type="entry name" value="TITIN"/>
    <property type="match status" value="1"/>
</dbReference>
<dbReference type="Proteomes" id="UP000695022">
    <property type="component" value="Unplaced"/>
</dbReference>
<evidence type="ECO:0000313" key="4">
    <source>
        <dbReference type="Proteomes" id="UP000695022"/>
    </source>
</evidence>
<proteinExistence type="predicted"/>
<evidence type="ECO:0000256" key="1">
    <source>
        <dbReference type="ARBA" id="ARBA00022737"/>
    </source>
</evidence>
<evidence type="ECO:0000256" key="2">
    <source>
        <dbReference type="SAM" id="MobiDB-lite"/>
    </source>
</evidence>
<dbReference type="InterPro" id="IPR013783">
    <property type="entry name" value="Ig-like_fold"/>
</dbReference>
<feature type="non-terminal residue" evidence="5">
    <location>
        <position position="188"/>
    </location>
</feature>
<accession>A0ABM1F7N2</accession>
<keyword evidence="4" id="KW-1185">Reference proteome</keyword>
<dbReference type="CDD" id="cd00063">
    <property type="entry name" value="FN3"/>
    <property type="match status" value="2"/>
</dbReference>
<dbReference type="PANTHER" id="PTHR13817">
    <property type="entry name" value="TITIN"/>
    <property type="match status" value="1"/>
</dbReference>
<dbReference type="PROSITE" id="PS50853">
    <property type="entry name" value="FN3"/>
    <property type="match status" value="2"/>
</dbReference>
<feature type="domain" description="Fibronectin type-III" evidence="3">
    <location>
        <begin position="91"/>
        <end position="185"/>
    </location>
</feature>
<dbReference type="InterPro" id="IPR003961">
    <property type="entry name" value="FN3_dom"/>
</dbReference>
<sequence length="188" mass="20873">KDKCKLRWKKPTDDGGSGIQEYLVEKLDTTKGVWTEVARVDGDTPYCDVDKLTPGHEYLFRVKAVNRQGESEPLVITDPIIAKDPWDPPGQPGTPNITDWDKDHMDIAWDPPIKTGGAPIEKYIIEKKDKSLPFWEKAAEVPGDEHKGTVPNLLPGAEYEFRVVAVNKAGPGEPSDPSRSQVAKPRFG</sequence>
<dbReference type="Gene3D" id="2.60.40.10">
    <property type="entry name" value="Immunoglobulins"/>
    <property type="match status" value="2"/>
</dbReference>
<feature type="non-terminal residue" evidence="5">
    <location>
        <position position="1"/>
    </location>
</feature>
<protein>
    <submittedName>
        <fullName evidence="5">Twitchin-like</fullName>
    </submittedName>
</protein>
<evidence type="ECO:0000259" key="3">
    <source>
        <dbReference type="PROSITE" id="PS50853"/>
    </source>
</evidence>
<name>A0ABM1F7N2_PRICU</name>
<dbReference type="InterPro" id="IPR036116">
    <property type="entry name" value="FN3_sf"/>
</dbReference>
<feature type="region of interest" description="Disordered" evidence="2">
    <location>
        <begin position="168"/>
        <end position="188"/>
    </location>
</feature>
<feature type="domain" description="Fibronectin type-III" evidence="3">
    <location>
        <begin position="1"/>
        <end position="85"/>
    </location>
</feature>
<dbReference type="GeneID" id="106820450"/>
<feature type="region of interest" description="Disordered" evidence="2">
    <location>
        <begin position="80"/>
        <end position="100"/>
    </location>
</feature>
<gene>
    <name evidence="5" type="primary">LOC106820450</name>
</gene>
<keyword evidence="1" id="KW-0677">Repeat</keyword>
<dbReference type="PRINTS" id="PR00014">
    <property type="entry name" value="FNTYPEIII"/>
</dbReference>
<dbReference type="Pfam" id="PF00041">
    <property type="entry name" value="fn3"/>
    <property type="match status" value="2"/>
</dbReference>
<organism evidence="4 5">
    <name type="scientific">Priapulus caudatus</name>
    <name type="common">Priapulid worm</name>
    <dbReference type="NCBI Taxonomy" id="37621"/>
    <lineage>
        <taxon>Eukaryota</taxon>
        <taxon>Metazoa</taxon>
        <taxon>Ecdysozoa</taxon>
        <taxon>Scalidophora</taxon>
        <taxon>Priapulida</taxon>
        <taxon>Priapulimorpha</taxon>
        <taxon>Priapulimorphida</taxon>
        <taxon>Priapulidae</taxon>
        <taxon>Priapulus</taxon>
    </lineage>
</organism>